<dbReference type="Proteomes" id="UP001596547">
    <property type="component" value="Unassembled WGS sequence"/>
</dbReference>
<accession>A0ABD6AD05</accession>
<sequence>MADPVAVKRALARLAASPNRDRTVVERAVAARGDVALAAAFVESVGLPRLRRAVACGPAGEGREGCDPGDEGRAALRAFERYRAAARGDHFRPGHATDLGSDTKRGGR</sequence>
<dbReference type="AlphaFoldDB" id="A0ABD6AD05"/>
<dbReference type="RefSeq" id="WP_276305594.1">
    <property type="nucleotide sequence ID" value="NZ_CP119992.1"/>
</dbReference>
<comment type="caution">
    <text evidence="2">The sequence shown here is derived from an EMBL/GenBank/DDBJ whole genome shotgun (WGS) entry which is preliminary data.</text>
</comment>
<dbReference type="GeneID" id="79315184"/>
<organism evidence="2 3">
    <name type="scientific">Halomarina halobia</name>
    <dbReference type="NCBI Taxonomy" id="3033386"/>
    <lineage>
        <taxon>Archaea</taxon>
        <taxon>Methanobacteriati</taxon>
        <taxon>Methanobacteriota</taxon>
        <taxon>Stenosarchaea group</taxon>
        <taxon>Halobacteria</taxon>
        <taxon>Halobacteriales</taxon>
        <taxon>Natronomonadaceae</taxon>
        <taxon>Halomarina</taxon>
    </lineage>
</organism>
<evidence type="ECO:0000256" key="1">
    <source>
        <dbReference type="SAM" id="MobiDB-lite"/>
    </source>
</evidence>
<gene>
    <name evidence="2" type="ORF">ACFQPE_15190</name>
</gene>
<evidence type="ECO:0000313" key="2">
    <source>
        <dbReference type="EMBL" id="MFC7318127.1"/>
    </source>
</evidence>
<protein>
    <submittedName>
        <fullName evidence="2">Uncharacterized protein</fullName>
    </submittedName>
</protein>
<proteinExistence type="predicted"/>
<dbReference type="EMBL" id="JBHTBF010000002">
    <property type="protein sequence ID" value="MFC7318127.1"/>
    <property type="molecule type" value="Genomic_DNA"/>
</dbReference>
<dbReference type="Pfam" id="PF25920">
    <property type="entry name" value="DUF7966"/>
    <property type="match status" value="1"/>
</dbReference>
<dbReference type="InterPro" id="IPR058272">
    <property type="entry name" value="DUF7966"/>
</dbReference>
<feature type="region of interest" description="Disordered" evidence="1">
    <location>
        <begin position="87"/>
        <end position="108"/>
    </location>
</feature>
<reference evidence="2 3" key="1">
    <citation type="journal article" date="2019" name="Int. J. Syst. Evol. Microbiol.">
        <title>The Global Catalogue of Microorganisms (GCM) 10K type strain sequencing project: providing services to taxonomists for standard genome sequencing and annotation.</title>
        <authorList>
            <consortium name="The Broad Institute Genomics Platform"/>
            <consortium name="The Broad Institute Genome Sequencing Center for Infectious Disease"/>
            <person name="Wu L."/>
            <person name="Ma J."/>
        </authorList>
    </citation>
    <scope>NUCLEOTIDE SEQUENCE [LARGE SCALE GENOMIC DNA]</scope>
    <source>
        <strain evidence="2 3">PSR21</strain>
    </source>
</reference>
<evidence type="ECO:0000313" key="3">
    <source>
        <dbReference type="Proteomes" id="UP001596547"/>
    </source>
</evidence>
<keyword evidence="3" id="KW-1185">Reference proteome</keyword>
<name>A0ABD6AD05_9EURY</name>